<feature type="compositionally biased region" description="Basic and acidic residues" evidence="1">
    <location>
        <begin position="83"/>
        <end position="92"/>
    </location>
</feature>
<organism evidence="2 3">
    <name type="scientific">Miscanthus lutarioriparius</name>
    <dbReference type="NCBI Taxonomy" id="422564"/>
    <lineage>
        <taxon>Eukaryota</taxon>
        <taxon>Viridiplantae</taxon>
        <taxon>Streptophyta</taxon>
        <taxon>Embryophyta</taxon>
        <taxon>Tracheophyta</taxon>
        <taxon>Spermatophyta</taxon>
        <taxon>Magnoliopsida</taxon>
        <taxon>Liliopsida</taxon>
        <taxon>Poales</taxon>
        <taxon>Poaceae</taxon>
        <taxon>PACMAD clade</taxon>
        <taxon>Panicoideae</taxon>
        <taxon>Andropogonodae</taxon>
        <taxon>Andropogoneae</taxon>
        <taxon>Saccharinae</taxon>
        <taxon>Miscanthus</taxon>
    </lineage>
</organism>
<keyword evidence="3" id="KW-1185">Reference proteome</keyword>
<proteinExistence type="predicted"/>
<protein>
    <submittedName>
        <fullName evidence="2">Uncharacterized protein</fullName>
    </submittedName>
</protein>
<gene>
    <name evidence="2" type="ORF">NCGR_LOCUS47041</name>
</gene>
<dbReference type="AlphaFoldDB" id="A0A811R263"/>
<evidence type="ECO:0000313" key="2">
    <source>
        <dbReference type="EMBL" id="CAD6263736.1"/>
    </source>
</evidence>
<comment type="caution">
    <text evidence="2">The sequence shown here is derived from an EMBL/GenBank/DDBJ whole genome shotgun (WGS) entry which is preliminary data.</text>
</comment>
<name>A0A811R263_9POAL</name>
<reference evidence="2" key="1">
    <citation type="submission" date="2020-10" db="EMBL/GenBank/DDBJ databases">
        <authorList>
            <person name="Han B."/>
            <person name="Lu T."/>
            <person name="Zhao Q."/>
            <person name="Huang X."/>
            <person name="Zhao Y."/>
        </authorList>
    </citation>
    <scope>NUCLEOTIDE SEQUENCE</scope>
</reference>
<evidence type="ECO:0000256" key="1">
    <source>
        <dbReference type="SAM" id="MobiDB-lite"/>
    </source>
</evidence>
<evidence type="ECO:0000313" key="3">
    <source>
        <dbReference type="Proteomes" id="UP000604825"/>
    </source>
</evidence>
<feature type="region of interest" description="Disordered" evidence="1">
    <location>
        <begin position="1"/>
        <end position="92"/>
    </location>
</feature>
<dbReference type="Proteomes" id="UP000604825">
    <property type="component" value="Unassembled WGS sequence"/>
</dbReference>
<feature type="compositionally biased region" description="Low complexity" evidence="1">
    <location>
        <begin position="1"/>
        <end position="19"/>
    </location>
</feature>
<sequence>MAAAVAMSTAVATGAVGTKSGKDDYDGGYNESGTNDDEYGRRGTGGGYNCKSSGDDAYTGGGGGYNSKSGGEDDGEYGSSPDDSEKYRKEEKYNKWVLCPQKSF</sequence>
<dbReference type="EMBL" id="CAJGYO010000012">
    <property type="protein sequence ID" value="CAD6263736.1"/>
    <property type="molecule type" value="Genomic_DNA"/>
</dbReference>
<accession>A0A811R263</accession>